<evidence type="ECO:0000313" key="2">
    <source>
        <dbReference type="Proteomes" id="UP001472677"/>
    </source>
</evidence>
<reference evidence="1 2" key="1">
    <citation type="journal article" date="2024" name="G3 (Bethesda)">
        <title>Genome assembly of Hibiscus sabdariffa L. provides insights into metabolisms of medicinal natural products.</title>
        <authorList>
            <person name="Kim T."/>
        </authorList>
    </citation>
    <scope>NUCLEOTIDE SEQUENCE [LARGE SCALE GENOMIC DNA]</scope>
    <source>
        <strain evidence="1">TK-2024</strain>
        <tissue evidence="1">Old leaves</tissue>
    </source>
</reference>
<organism evidence="1 2">
    <name type="scientific">Hibiscus sabdariffa</name>
    <name type="common">roselle</name>
    <dbReference type="NCBI Taxonomy" id="183260"/>
    <lineage>
        <taxon>Eukaryota</taxon>
        <taxon>Viridiplantae</taxon>
        <taxon>Streptophyta</taxon>
        <taxon>Embryophyta</taxon>
        <taxon>Tracheophyta</taxon>
        <taxon>Spermatophyta</taxon>
        <taxon>Magnoliopsida</taxon>
        <taxon>eudicotyledons</taxon>
        <taxon>Gunneridae</taxon>
        <taxon>Pentapetalae</taxon>
        <taxon>rosids</taxon>
        <taxon>malvids</taxon>
        <taxon>Malvales</taxon>
        <taxon>Malvaceae</taxon>
        <taxon>Malvoideae</taxon>
        <taxon>Hibiscus</taxon>
    </lineage>
</organism>
<accession>A0ABR2DS90</accession>
<evidence type="ECO:0000313" key="1">
    <source>
        <dbReference type="EMBL" id="KAK8545785.1"/>
    </source>
</evidence>
<keyword evidence="2" id="KW-1185">Reference proteome</keyword>
<dbReference type="EMBL" id="JBBPBM010000023">
    <property type="protein sequence ID" value="KAK8545785.1"/>
    <property type="molecule type" value="Genomic_DNA"/>
</dbReference>
<proteinExistence type="predicted"/>
<protein>
    <submittedName>
        <fullName evidence="1">Uncharacterized protein</fullName>
    </submittedName>
</protein>
<comment type="caution">
    <text evidence="1">The sequence shown here is derived from an EMBL/GenBank/DDBJ whole genome shotgun (WGS) entry which is preliminary data.</text>
</comment>
<gene>
    <name evidence="1" type="ORF">V6N12_026605</name>
</gene>
<sequence length="203" mass="22894">MMADVKGKCSVCLLRWNDCPNLCSRCLPLLQDFGYLSWAYEFERGWCSIYMTIALMCGEHDLAHTLEGVRLEFRATKEVEKKKYSYVKDGEVVQIAALLTVAREEVTSPSLFKGLCDPALNGNMSLRQLVLSDIASLMASQITLVSTGEELNNKLETMMSILCMIEVFERVGDKIELHRQYLFKVVLCNASISLLKCHGSLYS</sequence>
<name>A0ABR2DS90_9ROSI</name>
<dbReference type="Proteomes" id="UP001472677">
    <property type="component" value="Unassembled WGS sequence"/>
</dbReference>